<dbReference type="Pfam" id="PF20168">
    <property type="entry name" value="PDS5"/>
    <property type="match status" value="1"/>
</dbReference>
<dbReference type="GO" id="GO:0007064">
    <property type="term" value="P:mitotic sister chromatid cohesion"/>
    <property type="evidence" value="ECO:0007669"/>
    <property type="project" value="InterPro"/>
</dbReference>
<feature type="region of interest" description="Disordered" evidence="8">
    <location>
        <begin position="1155"/>
        <end position="1190"/>
    </location>
</feature>
<evidence type="ECO:0000256" key="2">
    <source>
        <dbReference type="ARBA" id="ARBA00022618"/>
    </source>
</evidence>
<evidence type="ECO:0000256" key="5">
    <source>
        <dbReference type="ARBA" id="ARBA00023204"/>
    </source>
</evidence>
<protein>
    <submittedName>
        <fullName evidence="9">Sister chromatid cohesion protein PDS5 A isoform X1</fullName>
    </submittedName>
</protein>
<dbReference type="InterPro" id="IPR039776">
    <property type="entry name" value="Pds5"/>
</dbReference>
<evidence type="ECO:0000256" key="7">
    <source>
        <dbReference type="ARBA" id="ARBA00023306"/>
    </source>
</evidence>
<dbReference type="SUPFAM" id="SSF48371">
    <property type="entry name" value="ARM repeat"/>
    <property type="match status" value="2"/>
</dbReference>
<dbReference type="EMBL" id="QPKB01000005">
    <property type="protein sequence ID" value="RWR85482.1"/>
    <property type="molecule type" value="Genomic_DNA"/>
</dbReference>
<comment type="caution">
    <text evidence="9">The sequence shown here is derived from an EMBL/GenBank/DDBJ whole genome shotgun (WGS) entry which is preliminary data.</text>
</comment>
<feature type="compositionally biased region" description="Basic and acidic residues" evidence="8">
    <location>
        <begin position="1157"/>
        <end position="1168"/>
    </location>
</feature>
<dbReference type="CDD" id="cd20404">
    <property type="entry name" value="Tudor_Agenet_AtEML-like"/>
    <property type="match status" value="1"/>
</dbReference>
<evidence type="ECO:0000256" key="6">
    <source>
        <dbReference type="ARBA" id="ARBA00023242"/>
    </source>
</evidence>
<evidence type="ECO:0000256" key="4">
    <source>
        <dbReference type="ARBA" id="ARBA00022776"/>
    </source>
</evidence>
<dbReference type="CDD" id="cd19953">
    <property type="entry name" value="PDS5"/>
    <property type="match status" value="1"/>
</dbReference>
<dbReference type="GO" id="GO:0005634">
    <property type="term" value="C:nucleus"/>
    <property type="evidence" value="ECO:0007669"/>
    <property type="project" value="UniProtKB-SubCell"/>
</dbReference>
<evidence type="ECO:0000256" key="8">
    <source>
        <dbReference type="SAM" id="MobiDB-lite"/>
    </source>
</evidence>
<dbReference type="GO" id="GO:0051301">
    <property type="term" value="P:cell division"/>
    <property type="evidence" value="ECO:0007669"/>
    <property type="project" value="UniProtKB-KW"/>
</dbReference>
<reference evidence="9 10" key="1">
    <citation type="journal article" date="2019" name="Nat. Plants">
        <title>Stout camphor tree genome fills gaps in understanding of flowering plant genome evolution.</title>
        <authorList>
            <person name="Chaw S.M."/>
            <person name="Liu Y.C."/>
            <person name="Wu Y.W."/>
            <person name="Wang H.Y."/>
            <person name="Lin C.I."/>
            <person name="Wu C.S."/>
            <person name="Ke H.M."/>
            <person name="Chang L.Y."/>
            <person name="Hsu C.Y."/>
            <person name="Yang H.T."/>
            <person name="Sudianto E."/>
            <person name="Hsu M.H."/>
            <person name="Wu K.P."/>
            <person name="Wang L.N."/>
            <person name="Leebens-Mack J.H."/>
            <person name="Tsai I.J."/>
        </authorList>
    </citation>
    <scope>NUCLEOTIDE SEQUENCE [LARGE SCALE GENOMIC DNA]</scope>
    <source>
        <strain evidence="10">cv. Chaw 1501</strain>
        <tissue evidence="9">Young leaves</tissue>
    </source>
</reference>
<keyword evidence="2" id="KW-0132">Cell division</keyword>
<keyword evidence="5" id="KW-0234">DNA repair</keyword>
<comment type="subcellular location">
    <subcellularLocation>
        <location evidence="1">Nucleus</location>
    </subcellularLocation>
</comment>
<evidence type="ECO:0000313" key="9">
    <source>
        <dbReference type="EMBL" id="RWR85482.1"/>
    </source>
</evidence>
<keyword evidence="10" id="KW-1185">Reference proteome</keyword>
<dbReference type="Gene3D" id="1.25.10.10">
    <property type="entry name" value="Leucine-rich Repeat Variant"/>
    <property type="match status" value="2"/>
</dbReference>
<dbReference type="PANTHER" id="PTHR12663">
    <property type="entry name" value="ANDROGEN INDUCED INHIBITOR OF PROLIFERATION AS3 / PDS5-RELATED"/>
    <property type="match status" value="1"/>
</dbReference>
<dbReference type="Proteomes" id="UP000283530">
    <property type="component" value="Unassembled WGS sequence"/>
</dbReference>
<evidence type="ECO:0000313" key="10">
    <source>
        <dbReference type="Proteomes" id="UP000283530"/>
    </source>
</evidence>
<dbReference type="STRING" id="337451.A0A3S4P4D2"/>
<dbReference type="OrthoDB" id="200660at2759"/>
<evidence type="ECO:0000256" key="3">
    <source>
        <dbReference type="ARBA" id="ARBA00022763"/>
    </source>
</evidence>
<gene>
    <name evidence="9" type="ORF">CKAN_01435100</name>
</gene>
<dbReference type="PANTHER" id="PTHR12663:SF50">
    <property type="entry name" value="SISTER CHROMATID COHESION PROTEIN PDS5 HOMOLOG B"/>
    <property type="match status" value="1"/>
</dbReference>
<keyword evidence="6" id="KW-0539">Nucleus</keyword>
<proteinExistence type="predicted"/>
<evidence type="ECO:0000256" key="1">
    <source>
        <dbReference type="ARBA" id="ARBA00004123"/>
    </source>
</evidence>
<dbReference type="InterPro" id="IPR011989">
    <property type="entry name" value="ARM-like"/>
</dbReference>
<accession>A0A3S4P4D2</accession>
<dbReference type="InterPro" id="IPR016024">
    <property type="entry name" value="ARM-type_fold"/>
</dbReference>
<sequence>MAPSDSKSLSNIAKALSQSRLNKDSLVKLLRQAEGALLKLGQSESLQPEIEPLSDALVQHNFLHHNDKGVRLLVAACFCEIFRVLAPNPPYNDKTLKDIFDLMIGMFAELSDISSPYFTRRVKILETVAALKCCVLMLDICDHLVVKMFRVFFSVVREDHQQSLYRSMVSIMTNILEEMLSQPLLEEKVSQPLLDVILRNLLKKEKHEPPSSYGLAVSVLQNCAEKLGPLVQSFLISSIEDKDSEGSELKAFYHDIIFEIFKCAPQMLLAVIPNLTQELLTDQVDVRIKAVNLLGRLFSVPGHRVANEYRQLFLEFLKRFSDKSVEVRLGAVECAKTCYMVNPSGTEAIEVLTALEGRLLDFDDKVRTKAVDAVCDLAKSYPRSTRSELILQAMERLRDKKVSVRKNAMQKLLELYRSYCTKCSEGSLTHIDHFEQIPSRILALCFDKDCKEFRPQSMELVLAEDLFPATLTVEERARHWMSSFSFFTSAHMKALNSILSQKRRLQMEMQVYLTLRVKEKENDSEEVKKRILGSFKRMSASFIDPSIAEECFQKLHQMRDTSIFKAFLQLLDGGTTTVTAQTIHKAFLERVGKKHPNYEFLRLLSAKCSYTLFNAEHVQCILLDVLSEQTARKKNLQTTSIDLLLTIVSMFPLLLRGSEECFLKLFSRESNPFNEKLLRTLAGVGPHISLKLSDIYPSLERVCMEGTRIQAKFSVAAIAALAGASNQSVFSDLYNKLVDSLQNGRNIPTVLQSLGYIAQHSVPTYESREEEVTQFIINKIFYSTNLSIGQNSFNDESFSSNCCKLKIYGLRTLVRSFLPFQTTHVKLQIGRLVNTLLELIREDDISDDTKLSESDSAHVRLAVAKSFLRLARRWDSYISPPIFHLVILMARDPSSLVRRSFLEKIHKLLREHAIPSRYACAFAIAASDCIGDSTKYLAEFIKDYSREARICQNHEVQVPVRTMTSCPEYVVVFLIHVLAHHPDFPSESQDEDSYARFCSPLLVFLEAIASPSCVDSNKNDVNEAASFLLSILRAIKLAEDAVDSCMTPKLHVLSDIGALIIKALNHTQVSSPHTSGLVLLPSSFYKASYNTKNEKASSSILTKCSIDKSFIERVHYMINWQIAQQPTSPDAKQGRKLQEDSMHLDVRYNTRKLSLRKQTDPLMDKTKGDYSSAPGKELKRTTKQQRSTGEMNEAVLSSAACVSVELHQVSTVCESRNESPQNAEPNLLREHLLSSCGSVVTKPALSDSQASNKGKELANWIDLDKDMTSTNSRISIKNPRMSEGNHELHCKNAKSGKEFGYGCESLLGRRIKLWSLVDKCFYSGTVDEFDSQNSTHKVVYDGGEVEWLCLANEKWEVISNTSSTEKVATKFHLKDWKRQEERLLDASNQLKFVQRESSAYCEPAMETSFTGLKEVISISDDKDETGSGNLHGEIIYSAADATKERKKNTEHPLPIKRMRQTSKVIDEAATAEVRRSRRLKVLSNH</sequence>
<dbReference type="GO" id="GO:0035825">
    <property type="term" value="P:homologous recombination"/>
    <property type="evidence" value="ECO:0007669"/>
    <property type="project" value="UniProtKB-ARBA"/>
</dbReference>
<dbReference type="GO" id="GO:0006281">
    <property type="term" value="P:DNA repair"/>
    <property type="evidence" value="ECO:0007669"/>
    <property type="project" value="UniProtKB-KW"/>
</dbReference>
<keyword evidence="7" id="KW-0131">Cell cycle</keyword>
<keyword evidence="3" id="KW-0227">DNA damage</keyword>
<keyword evidence="4" id="KW-0498">Mitosis</keyword>
<dbReference type="GO" id="GO:0000785">
    <property type="term" value="C:chromatin"/>
    <property type="evidence" value="ECO:0007669"/>
    <property type="project" value="TreeGrafter"/>
</dbReference>
<name>A0A3S4P4D2_9MAGN</name>
<organism evidence="9 10">
    <name type="scientific">Cinnamomum micranthum f. kanehirae</name>
    <dbReference type="NCBI Taxonomy" id="337451"/>
    <lineage>
        <taxon>Eukaryota</taxon>
        <taxon>Viridiplantae</taxon>
        <taxon>Streptophyta</taxon>
        <taxon>Embryophyta</taxon>
        <taxon>Tracheophyta</taxon>
        <taxon>Spermatophyta</taxon>
        <taxon>Magnoliopsida</taxon>
        <taxon>Magnoliidae</taxon>
        <taxon>Laurales</taxon>
        <taxon>Lauraceae</taxon>
        <taxon>Cinnamomum</taxon>
    </lineage>
</organism>